<feature type="domain" description="HNH nuclease" evidence="2">
    <location>
        <begin position="126"/>
        <end position="190"/>
    </location>
</feature>
<protein>
    <recommendedName>
        <fullName evidence="2">HNH nuclease domain-containing protein</fullName>
    </recommendedName>
</protein>
<sequence>MTQSPTQTLLPVSLKVKVPQNGWVTVLEIPYDIFPVYSSKHRRWLDYLGYAITGSDGILYLSSEITDGAVACDLDLPVSSGEVYFFHANGRVAFIDPYVITTLSSHSSCSRDSDFRPALIERDRRCVFTGTGTYQAAHLLAFRKGDEYIERLTEVRSGGQLVVDSINDPRNGLLLGGGIHSHLDHGQIAFLPTPVRSLKSCDVAGADDAEPDIYRLTIQSFGETSRIRRSQDHGLEAMLSSPLPDDWPPELILTALYAGAAMKAWGPSGSAELLSKITDKDYYREGIHKRGTGQDGKERERERQAKKEAQDQQRAERREAREQRRGLHGTGLDALDMVAILWELNNGPAWERAKRAAEAEAKQRTTEKVAGWLKGH</sequence>
<dbReference type="Proteomes" id="UP000218811">
    <property type="component" value="Unassembled WGS sequence"/>
</dbReference>
<accession>A0A2H3JND4</accession>
<evidence type="ECO:0000259" key="2">
    <source>
        <dbReference type="Pfam" id="PF13391"/>
    </source>
</evidence>
<keyword evidence="4" id="KW-1185">Reference proteome</keyword>
<evidence type="ECO:0000256" key="1">
    <source>
        <dbReference type="SAM" id="MobiDB-lite"/>
    </source>
</evidence>
<feature type="region of interest" description="Disordered" evidence="1">
    <location>
        <begin position="356"/>
        <end position="376"/>
    </location>
</feature>
<reference evidence="3 4" key="1">
    <citation type="journal article" date="2012" name="Science">
        <title>The Paleozoic origin of enzymatic lignin decomposition reconstructed from 31 fungal genomes.</title>
        <authorList>
            <person name="Floudas D."/>
            <person name="Binder M."/>
            <person name="Riley R."/>
            <person name="Barry K."/>
            <person name="Blanchette R.A."/>
            <person name="Henrissat B."/>
            <person name="Martinez A.T."/>
            <person name="Otillar R."/>
            <person name="Spatafora J.W."/>
            <person name="Yadav J.S."/>
            <person name="Aerts A."/>
            <person name="Benoit I."/>
            <person name="Boyd A."/>
            <person name="Carlson A."/>
            <person name="Copeland A."/>
            <person name="Coutinho P.M."/>
            <person name="de Vries R.P."/>
            <person name="Ferreira P."/>
            <person name="Findley K."/>
            <person name="Foster B."/>
            <person name="Gaskell J."/>
            <person name="Glotzer D."/>
            <person name="Gorecki P."/>
            <person name="Heitman J."/>
            <person name="Hesse C."/>
            <person name="Hori C."/>
            <person name="Igarashi K."/>
            <person name="Jurgens J.A."/>
            <person name="Kallen N."/>
            <person name="Kersten P."/>
            <person name="Kohler A."/>
            <person name="Kuees U."/>
            <person name="Kumar T.K.A."/>
            <person name="Kuo A."/>
            <person name="LaButti K."/>
            <person name="Larrondo L.F."/>
            <person name="Lindquist E."/>
            <person name="Ling A."/>
            <person name="Lombard V."/>
            <person name="Lucas S."/>
            <person name="Lundell T."/>
            <person name="Martin R."/>
            <person name="McLaughlin D.J."/>
            <person name="Morgenstern I."/>
            <person name="Morin E."/>
            <person name="Murat C."/>
            <person name="Nagy L.G."/>
            <person name="Nolan M."/>
            <person name="Ohm R.A."/>
            <person name="Patyshakuliyeva A."/>
            <person name="Rokas A."/>
            <person name="Ruiz-Duenas F.J."/>
            <person name="Sabat G."/>
            <person name="Salamov A."/>
            <person name="Samejima M."/>
            <person name="Schmutz J."/>
            <person name="Slot J.C."/>
            <person name="St John F."/>
            <person name="Stenlid J."/>
            <person name="Sun H."/>
            <person name="Sun S."/>
            <person name="Syed K."/>
            <person name="Tsang A."/>
            <person name="Wiebenga A."/>
            <person name="Young D."/>
            <person name="Pisabarro A."/>
            <person name="Eastwood D.C."/>
            <person name="Martin F."/>
            <person name="Cullen D."/>
            <person name="Grigoriev I.V."/>
            <person name="Hibbett D.S."/>
        </authorList>
    </citation>
    <scope>NUCLEOTIDE SEQUENCE [LARGE SCALE GENOMIC DNA]</scope>
    <source>
        <strain evidence="3 4">MD-104</strain>
    </source>
</reference>
<proteinExistence type="predicted"/>
<name>A0A2H3JND4_WOLCO</name>
<dbReference type="InterPro" id="IPR003615">
    <property type="entry name" value="HNH_nuc"/>
</dbReference>
<evidence type="ECO:0000313" key="3">
    <source>
        <dbReference type="EMBL" id="PCH39248.1"/>
    </source>
</evidence>
<dbReference type="OrthoDB" id="3269637at2759"/>
<dbReference type="AlphaFoldDB" id="A0A2H3JND4"/>
<dbReference type="Pfam" id="PF13391">
    <property type="entry name" value="HNH_2"/>
    <property type="match status" value="1"/>
</dbReference>
<dbReference type="OMA" id="QKTHEDA"/>
<dbReference type="EMBL" id="KB467976">
    <property type="protein sequence ID" value="PCH39248.1"/>
    <property type="molecule type" value="Genomic_DNA"/>
</dbReference>
<feature type="compositionally biased region" description="Basic and acidic residues" evidence="1">
    <location>
        <begin position="295"/>
        <end position="325"/>
    </location>
</feature>
<organism evidence="3 4">
    <name type="scientific">Wolfiporia cocos (strain MD-104)</name>
    <name type="common">Brown rot fungus</name>
    <dbReference type="NCBI Taxonomy" id="742152"/>
    <lineage>
        <taxon>Eukaryota</taxon>
        <taxon>Fungi</taxon>
        <taxon>Dikarya</taxon>
        <taxon>Basidiomycota</taxon>
        <taxon>Agaricomycotina</taxon>
        <taxon>Agaricomycetes</taxon>
        <taxon>Polyporales</taxon>
        <taxon>Phaeolaceae</taxon>
        <taxon>Wolfiporia</taxon>
    </lineage>
</organism>
<evidence type="ECO:0000313" key="4">
    <source>
        <dbReference type="Proteomes" id="UP000218811"/>
    </source>
</evidence>
<feature type="compositionally biased region" description="Basic and acidic residues" evidence="1">
    <location>
        <begin position="356"/>
        <end position="367"/>
    </location>
</feature>
<gene>
    <name evidence="3" type="ORF">WOLCODRAFT_141162</name>
</gene>
<feature type="region of interest" description="Disordered" evidence="1">
    <location>
        <begin position="285"/>
        <end position="327"/>
    </location>
</feature>